<dbReference type="GO" id="GO:0045881">
    <property type="term" value="P:positive regulation of sporulation resulting in formation of a cellular spore"/>
    <property type="evidence" value="ECO:0007669"/>
    <property type="project" value="TreeGrafter"/>
</dbReference>
<evidence type="ECO:0000313" key="5">
    <source>
        <dbReference type="EMBL" id="QDV25951.1"/>
    </source>
</evidence>
<evidence type="ECO:0000313" key="6">
    <source>
        <dbReference type="Proteomes" id="UP000318017"/>
    </source>
</evidence>
<dbReference type="OrthoDB" id="9773571at2"/>
<keyword evidence="6" id="KW-1185">Reference proteome</keyword>
<dbReference type="GO" id="GO:0008170">
    <property type="term" value="F:N-methyltransferase activity"/>
    <property type="evidence" value="ECO:0007669"/>
    <property type="project" value="InterPro"/>
</dbReference>
<dbReference type="GO" id="GO:0007059">
    <property type="term" value="P:chromosome segregation"/>
    <property type="evidence" value="ECO:0007669"/>
    <property type="project" value="TreeGrafter"/>
</dbReference>
<dbReference type="Gene3D" id="3.90.1530.10">
    <property type="entry name" value="Conserved hypothetical protein from pyrococcus furiosus pfu- 392566-001, ParB domain"/>
    <property type="match status" value="1"/>
</dbReference>
<sequence>MKIEMWTLSKLKPYPGNPRINKHAVEAVATSLREYGFRQPIVVDAEGVVVCGHTRLQAAHKLGLDKVPVHIATDLTQEQVRAYRIADNQTATIADWNMDLLPLELCGLRDDGYDLGLLGFDAEELDRIMGGEVQDGECDPDDVPLPPEEPVTRPGDLWVLGKHRLLCGDSTKPEDLARLMDGQQADLWLTDPPYNVDYTGRTKDALKVANDSMAGQEFKAFLLGAFTNAFNVSKPGAAFYIWHADSEGYTFRGAVHECGQRVRQCLIWNKNIMVMGRQDYHWQHEPCLYGWKDGASHGWYSDRKQTTVLNFDRPSRSEQHPTMKPVALFAYLIVNSSARGSKVLDTFAGSGTTLLACEQTGRQAFLMELDPIYCDVIVDRYQRFSGKPAVLQRTGDSPIPMESSVQASR</sequence>
<keyword evidence="1 5" id="KW-0489">Methyltransferase</keyword>
<dbReference type="REBASE" id="355754">
    <property type="entry name" value="M.Pba31aORF43200P"/>
</dbReference>
<dbReference type="InterPro" id="IPR050336">
    <property type="entry name" value="Chromosome_partition/occlusion"/>
</dbReference>
<dbReference type="SUPFAM" id="SSF53335">
    <property type="entry name" value="S-adenosyl-L-methionine-dependent methyltransferases"/>
    <property type="match status" value="1"/>
</dbReference>
<dbReference type="CDD" id="cd16402">
    <property type="entry name" value="ParB_N_like_MT"/>
    <property type="match status" value="1"/>
</dbReference>
<dbReference type="KEGG" id="ahel:Q31a_43200"/>
<dbReference type="PRINTS" id="PR00508">
    <property type="entry name" value="S21N4MTFRASE"/>
</dbReference>
<dbReference type="RefSeq" id="WP_145081732.1">
    <property type="nucleotide sequence ID" value="NZ_CP036298.1"/>
</dbReference>
<dbReference type="InterPro" id="IPR029063">
    <property type="entry name" value="SAM-dependent_MTases_sf"/>
</dbReference>
<dbReference type="PIRSF" id="PIRSF036758">
    <property type="entry name" value="Aden_M_ParB"/>
    <property type="match status" value="1"/>
</dbReference>
<evidence type="ECO:0000256" key="3">
    <source>
        <dbReference type="RuleBase" id="RU362026"/>
    </source>
</evidence>
<gene>
    <name evidence="5" type="ORF">Q31a_43200</name>
</gene>
<dbReference type="SUPFAM" id="SSF110849">
    <property type="entry name" value="ParB/Sulfiredoxin"/>
    <property type="match status" value="1"/>
</dbReference>
<dbReference type="Pfam" id="PF01555">
    <property type="entry name" value="N6_N4_Mtase"/>
    <property type="match status" value="1"/>
</dbReference>
<dbReference type="InterPro" id="IPR015840">
    <property type="entry name" value="DNA_MeTrfase_ParB"/>
</dbReference>
<dbReference type="InterPro" id="IPR003115">
    <property type="entry name" value="ParB_N"/>
</dbReference>
<proteinExistence type="inferred from homology"/>
<dbReference type="Pfam" id="PF02195">
    <property type="entry name" value="ParB_N"/>
    <property type="match status" value="1"/>
</dbReference>
<dbReference type="Gene3D" id="3.40.50.150">
    <property type="entry name" value="Vaccinia Virus protein VP39"/>
    <property type="match status" value="1"/>
</dbReference>
<dbReference type="SMART" id="SM00470">
    <property type="entry name" value="ParB"/>
    <property type="match status" value="1"/>
</dbReference>
<evidence type="ECO:0000259" key="4">
    <source>
        <dbReference type="SMART" id="SM00470"/>
    </source>
</evidence>
<protein>
    <recommendedName>
        <fullName evidence="3">Methyltransferase</fullName>
        <ecNumber evidence="3">2.1.1.-</ecNumber>
    </recommendedName>
</protein>
<dbReference type="InterPro" id="IPR002941">
    <property type="entry name" value="DNA_methylase_N4/N6"/>
</dbReference>
<dbReference type="GO" id="GO:0032259">
    <property type="term" value="P:methylation"/>
    <property type="evidence" value="ECO:0007669"/>
    <property type="project" value="UniProtKB-KW"/>
</dbReference>
<dbReference type="GO" id="GO:0005694">
    <property type="term" value="C:chromosome"/>
    <property type="evidence" value="ECO:0007669"/>
    <property type="project" value="TreeGrafter"/>
</dbReference>
<comment type="similarity">
    <text evidence="3">Belongs to the N(4)/N(6)-methyltransferase family.</text>
</comment>
<accession>A0A518GBE9</accession>
<dbReference type="EC" id="2.1.1.-" evidence="3"/>
<dbReference type="GO" id="GO:0003677">
    <property type="term" value="F:DNA binding"/>
    <property type="evidence" value="ECO:0007669"/>
    <property type="project" value="InterPro"/>
</dbReference>
<evidence type="ECO:0000256" key="1">
    <source>
        <dbReference type="ARBA" id="ARBA00022603"/>
    </source>
</evidence>
<dbReference type="InterPro" id="IPR001091">
    <property type="entry name" value="RM_Methyltransferase"/>
</dbReference>
<keyword evidence="2 5" id="KW-0808">Transferase</keyword>
<dbReference type="EMBL" id="CP036298">
    <property type="protein sequence ID" value="QDV25951.1"/>
    <property type="molecule type" value="Genomic_DNA"/>
</dbReference>
<organism evidence="5 6">
    <name type="scientific">Aureliella helgolandensis</name>
    <dbReference type="NCBI Taxonomy" id="2527968"/>
    <lineage>
        <taxon>Bacteria</taxon>
        <taxon>Pseudomonadati</taxon>
        <taxon>Planctomycetota</taxon>
        <taxon>Planctomycetia</taxon>
        <taxon>Pirellulales</taxon>
        <taxon>Pirellulaceae</taxon>
        <taxon>Aureliella</taxon>
    </lineage>
</organism>
<evidence type="ECO:0000256" key="2">
    <source>
        <dbReference type="ARBA" id="ARBA00022679"/>
    </source>
</evidence>
<reference evidence="5 6" key="1">
    <citation type="submission" date="2019-02" db="EMBL/GenBank/DDBJ databases">
        <title>Deep-cultivation of Planctomycetes and their phenomic and genomic characterization uncovers novel biology.</title>
        <authorList>
            <person name="Wiegand S."/>
            <person name="Jogler M."/>
            <person name="Boedeker C."/>
            <person name="Pinto D."/>
            <person name="Vollmers J."/>
            <person name="Rivas-Marin E."/>
            <person name="Kohn T."/>
            <person name="Peeters S.H."/>
            <person name="Heuer A."/>
            <person name="Rast P."/>
            <person name="Oberbeckmann S."/>
            <person name="Bunk B."/>
            <person name="Jeske O."/>
            <person name="Meyerdierks A."/>
            <person name="Storesund J.E."/>
            <person name="Kallscheuer N."/>
            <person name="Luecker S."/>
            <person name="Lage O.M."/>
            <person name="Pohl T."/>
            <person name="Merkel B.J."/>
            <person name="Hornburger P."/>
            <person name="Mueller R.-W."/>
            <person name="Bruemmer F."/>
            <person name="Labrenz M."/>
            <person name="Spormann A.M."/>
            <person name="Op den Camp H."/>
            <person name="Overmann J."/>
            <person name="Amann R."/>
            <person name="Jetten M.S.M."/>
            <person name="Mascher T."/>
            <person name="Medema M.H."/>
            <person name="Devos D.P."/>
            <person name="Kaster A.-K."/>
            <person name="Ovreas L."/>
            <person name="Rohde M."/>
            <person name="Galperin M.Y."/>
            <person name="Jogler C."/>
        </authorList>
    </citation>
    <scope>NUCLEOTIDE SEQUENCE [LARGE SCALE GENOMIC DNA]</scope>
    <source>
        <strain evidence="5 6">Q31a</strain>
    </source>
</reference>
<dbReference type="InterPro" id="IPR036086">
    <property type="entry name" value="ParB/Sulfiredoxin_sf"/>
</dbReference>
<dbReference type="PANTHER" id="PTHR33375:SF1">
    <property type="entry name" value="CHROMOSOME-PARTITIONING PROTEIN PARB-RELATED"/>
    <property type="match status" value="1"/>
</dbReference>
<dbReference type="PANTHER" id="PTHR33375">
    <property type="entry name" value="CHROMOSOME-PARTITIONING PROTEIN PARB-RELATED"/>
    <property type="match status" value="1"/>
</dbReference>
<dbReference type="AlphaFoldDB" id="A0A518GBE9"/>
<dbReference type="Proteomes" id="UP000318017">
    <property type="component" value="Chromosome"/>
</dbReference>
<feature type="domain" description="ParB-like N-terminal" evidence="4">
    <location>
        <begin position="4"/>
        <end position="89"/>
    </location>
</feature>
<name>A0A518GBE9_9BACT</name>